<feature type="region of interest" description="Disordered" evidence="4">
    <location>
        <begin position="1768"/>
        <end position="1839"/>
    </location>
</feature>
<dbReference type="GO" id="GO:0016798">
    <property type="term" value="F:hydrolase activity, acting on glycosyl bonds"/>
    <property type="evidence" value="ECO:0007669"/>
    <property type="project" value="UniProtKB-KW"/>
</dbReference>
<dbReference type="SMART" id="SM00060">
    <property type="entry name" value="FN3"/>
    <property type="match status" value="10"/>
</dbReference>
<evidence type="ECO:0000256" key="5">
    <source>
        <dbReference type="SAM" id="Phobius"/>
    </source>
</evidence>
<keyword evidence="5" id="KW-1133">Transmembrane helix</keyword>
<keyword evidence="5" id="KW-0812">Transmembrane</keyword>
<dbReference type="Gene3D" id="2.60.40.10">
    <property type="entry name" value="Immunoglobulins"/>
    <property type="match status" value="9"/>
</dbReference>
<keyword evidence="2" id="KW-0378">Hydrolase</keyword>
<feature type="region of interest" description="Disordered" evidence="4">
    <location>
        <begin position="1534"/>
        <end position="1556"/>
    </location>
</feature>
<dbReference type="InterPro" id="IPR003961">
    <property type="entry name" value="FN3_dom"/>
</dbReference>
<feature type="compositionally biased region" description="Gly residues" evidence="4">
    <location>
        <begin position="1818"/>
        <end position="1833"/>
    </location>
</feature>
<comment type="caution">
    <text evidence="8">The sequence shown here is derived from an EMBL/GenBank/DDBJ whole genome shotgun (WGS) entry which is preliminary data.</text>
</comment>
<evidence type="ECO:0000313" key="8">
    <source>
        <dbReference type="EMBL" id="PRI11402.1"/>
    </source>
</evidence>
<keyword evidence="3" id="KW-0624">Polysaccharide degradation</keyword>
<keyword evidence="6" id="KW-0732">Signal</keyword>
<dbReference type="SUPFAM" id="SSF49265">
    <property type="entry name" value="Fibronectin type III"/>
    <property type="match status" value="5"/>
</dbReference>
<dbReference type="PANTHER" id="PTHR13817">
    <property type="entry name" value="TITIN"/>
    <property type="match status" value="1"/>
</dbReference>
<dbReference type="InterPro" id="IPR036116">
    <property type="entry name" value="FN3_sf"/>
</dbReference>
<sequence>MRRALWSALAVGSAAALAAGSLVVAASPGWSAPQQHAQTFLYTGEAESWTVPEGVNAIEVELRGGQGGNGGRDAAPSPEVSSYRGLVTGTIDVEPGQRLTVAVGAGGADGSGRVNMQAAPVPVAPGGANPLAGYAGGAGGQVGSVGSSGQGGAGGAASVLRMDGVDVVAGGGGGNGGSGQYTPTIGRTSDANFVPRADASATNGQDGLQPSGGNNDGGGSGGGGGGAQGGARGTVEFGAGTSTEWFGYGGSVGQNATAGIPTLSAGYEHRAETAQPGSIVIRWVTGTAAAPAAPQGVAGTGEVEVYWRAPAQIGEGPVVDYLVEHSSDGGANWSAPRSVGSAATELTVGGLENGTGYVFRVAAVTPAGTGAFSPPSPELTPDTAPPEDGALRLAFTAPASGATPSGYQYRVDGGPWVPATVADASVTVTGLRNGAEASIELRATSGRGAGAPSAPATGTPLAAPGAPTITNAAVAPGSASVAFAPGFDGGSAITGYEYRLDGGPWESVPSGSGPLELAGLADGSAHEVRIRAVNAAGPGAASEAAEFATPGVPGALADPAATGGDGVIEVGFRPGPNGGSPITSVEFSLDGGASWAAVPPSSPLIVRDLPNGVEQRVLLRAVNAVGAGPESSVAATPATVPGSPAIDSVRDNGLGGLELVFRAPGDDGGSAILDTEYSSDGGVTWRSAGGNGSPLVITVGSDGSALDPGTVYPITLRSVNGVGAGPASGGHDTRGPVPAQPAGAPRIDAVDSRPGALAVRFVPGPNGGAAVTGYEYSLDGDTWRPTGTLAGAFVIDGLRNGTGYPVRVRAVTASGPGSASEPVTGTPAGVPAAPTLTSVQRGDGRLTLEVAPGDDGGSPLTGYEYSADGGASWHAAGSADGGVVVDGLANGRSATVQLRAVNAVGAGDASNALTAIPAGAPAAPRLTLTPGDTIVAVSASFASDGGAPLTRVEYSLDGGTSWIDTGSLSGGFLLGGRENGAPVEVLLRGVNAIGAGDAATGTATPLTVPGAPVAVSATGNSSSIEARWEAPASDGGSPITGYEARAYTDPSSSTPVASCVSADASGCTIQGLTNGTGYFVAVVAVNAAGAGPESERRPSATPLQRPAAPAITAVTELDQRLTLSFAAGAEGDRPILRYEASIDGGRSWAPFAAASPGTLSGLSNGTAYEVRIRAVSEAGPGAASAPRSGIPYGYPLAPAGVAATAGDGSVAVSWDPADLNGRELGQYEVSLFDAPVGGNRVGSPHATTGTALTVTGLVNGRDYYVSLQSYGVRGADGKYSERSEPRLLVTPGQPGVAPVFGPVHAGTDGYTVTIANYLPEASYTLDASGLPEGARAGRTGDTIVVSGLAPGVGAPIGVTVTRSGYTPASASTTGTALLEGIAPSFGSPTHTSDGFRVTIENYDPGTEYTLQPAGTAHASLDAQGVITVTGLAPGETGRVAVQAAKPGSTPASATAQGQALSPAIVPAFAPLERTPDGFRVRLSNYDPVYAWTVESSGGRVLFDETGLITVVGLAPGASATVSVSTARSGYATGGAEQEGAALEAGRAPQLGEPRRTPDGYVVRIADYDPDADYALDASALPEGASAVRDGDTITVTGLAPGTEAGLGVTVSRPGAVEARAELAGTALDAGVAPELGAVTRTADGFVFDITDFDPHAEYAVDAPEGVTVRMDGGTVIVSGLEPGQLAELRVRVQRGGATAAATAIAGAAQLAGTAPRLSEPRSVRGGFEVLILDFDPRLDYTVAVSHGEAQRDGDRIVVSGLRPGESAELTVEAASADTTASSSAVVGSAAPAAPDPGSGDPGSGDPGSGDPEEPAPGGSAGGASGAEGSGIGGSAADDSRGLAATGAAGILPLAGFAALLLIAGAALLRRRA</sequence>
<dbReference type="Proteomes" id="UP000238650">
    <property type="component" value="Unassembled WGS sequence"/>
</dbReference>
<dbReference type="PANTHER" id="PTHR13817:SF151">
    <property type="entry name" value="TITIN"/>
    <property type="match status" value="1"/>
</dbReference>
<feature type="domain" description="Fibronectin type-III" evidence="7">
    <location>
        <begin position="1008"/>
        <end position="1104"/>
    </location>
</feature>
<reference evidence="8 9" key="1">
    <citation type="journal article" date="2017" name="New Microbes New Infect">
        <title>Genome sequence of 'Leucobacter massiliensis' sp. nov. isolated from human pharynx after travel to the 2014 Hajj.</title>
        <authorList>
            <person name="Leangapichart T."/>
            <person name="Gautret P."/>
            <person name="Nguyen T.T."/>
            <person name="Armstrong N."/>
            <person name="Rolain J.M."/>
        </authorList>
    </citation>
    <scope>NUCLEOTIDE SEQUENCE [LARGE SCALE GENOMIC DNA]</scope>
    <source>
        <strain evidence="8 9">122RC15</strain>
    </source>
</reference>
<feature type="chain" id="PRO_5038508500" description="Fibronectin type-III domain-containing protein" evidence="6">
    <location>
        <begin position="19"/>
        <end position="1872"/>
    </location>
</feature>
<dbReference type="InterPro" id="IPR050964">
    <property type="entry name" value="Striated_Muscle_Regulatory"/>
</dbReference>
<evidence type="ECO:0000259" key="7">
    <source>
        <dbReference type="PROSITE" id="PS50853"/>
    </source>
</evidence>
<keyword evidence="9" id="KW-1185">Reference proteome</keyword>
<protein>
    <recommendedName>
        <fullName evidence="7">Fibronectin type-III domain-containing protein</fullName>
    </recommendedName>
</protein>
<dbReference type="GO" id="GO:0000272">
    <property type="term" value="P:polysaccharide catabolic process"/>
    <property type="evidence" value="ECO:0007669"/>
    <property type="project" value="UniProtKB-KW"/>
</dbReference>
<feature type="region of interest" description="Disordered" evidence="4">
    <location>
        <begin position="197"/>
        <end position="236"/>
    </location>
</feature>
<feature type="compositionally biased region" description="Low complexity" evidence="4">
    <location>
        <begin position="1772"/>
        <end position="1798"/>
    </location>
</feature>
<dbReference type="PROSITE" id="PS50853">
    <property type="entry name" value="FN3"/>
    <property type="match status" value="6"/>
</dbReference>
<organism evidence="8 9">
    <name type="scientific">Leucobacter massiliensis</name>
    <dbReference type="NCBI Taxonomy" id="1686285"/>
    <lineage>
        <taxon>Bacteria</taxon>
        <taxon>Bacillati</taxon>
        <taxon>Actinomycetota</taxon>
        <taxon>Actinomycetes</taxon>
        <taxon>Micrococcales</taxon>
        <taxon>Microbacteriaceae</taxon>
        <taxon>Leucobacter</taxon>
    </lineage>
</organism>
<keyword evidence="5" id="KW-0472">Membrane</keyword>
<keyword evidence="1" id="KW-0677">Repeat</keyword>
<feature type="domain" description="Fibronectin type-III" evidence="7">
    <location>
        <begin position="1105"/>
        <end position="1193"/>
    </location>
</feature>
<keyword evidence="2" id="KW-0326">Glycosidase</keyword>
<feature type="compositionally biased region" description="Low complexity" evidence="4">
    <location>
        <begin position="1534"/>
        <end position="1547"/>
    </location>
</feature>
<accession>A0A2S9QP94</accession>
<feature type="domain" description="Fibronectin type-III" evidence="7">
    <location>
        <begin position="741"/>
        <end position="833"/>
    </location>
</feature>
<evidence type="ECO:0000256" key="4">
    <source>
        <dbReference type="SAM" id="MobiDB-lite"/>
    </source>
</evidence>
<feature type="transmembrane region" description="Helical" evidence="5">
    <location>
        <begin position="1849"/>
        <end position="1868"/>
    </location>
</feature>
<evidence type="ECO:0000256" key="2">
    <source>
        <dbReference type="ARBA" id="ARBA00023295"/>
    </source>
</evidence>
<feature type="signal peptide" evidence="6">
    <location>
        <begin position="1"/>
        <end position="18"/>
    </location>
</feature>
<feature type="compositionally biased region" description="Polar residues" evidence="4">
    <location>
        <begin position="180"/>
        <end position="191"/>
    </location>
</feature>
<evidence type="ECO:0000256" key="1">
    <source>
        <dbReference type="ARBA" id="ARBA00022737"/>
    </source>
</evidence>
<feature type="domain" description="Fibronectin type-III" evidence="7">
    <location>
        <begin position="290"/>
        <end position="383"/>
    </location>
</feature>
<evidence type="ECO:0000256" key="3">
    <source>
        <dbReference type="ARBA" id="ARBA00023326"/>
    </source>
</evidence>
<keyword evidence="3" id="KW-0119">Carbohydrate metabolism</keyword>
<feature type="region of interest" description="Disordered" evidence="4">
    <location>
        <begin position="172"/>
        <end position="191"/>
    </location>
</feature>
<dbReference type="InterPro" id="IPR013783">
    <property type="entry name" value="Ig-like_fold"/>
</dbReference>
<proteinExistence type="predicted"/>
<feature type="domain" description="Fibronectin type-III" evidence="7">
    <location>
        <begin position="463"/>
        <end position="552"/>
    </location>
</feature>
<dbReference type="EMBL" id="MWZD01000016">
    <property type="protein sequence ID" value="PRI11402.1"/>
    <property type="molecule type" value="Genomic_DNA"/>
</dbReference>
<feature type="domain" description="Fibronectin type-III" evidence="7">
    <location>
        <begin position="1194"/>
        <end position="1293"/>
    </location>
</feature>
<evidence type="ECO:0000256" key="6">
    <source>
        <dbReference type="SAM" id="SignalP"/>
    </source>
</evidence>
<name>A0A2S9QP94_9MICO</name>
<evidence type="ECO:0000313" key="9">
    <source>
        <dbReference type="Proteomes" id="UP000238650"/>
    </source>
</evidence>
<dbReference type="Pfam" id="PF00041">
    <property type="entry name" value="fn3"/>
    <property type="match status" value="3"/>
</dbReference>
<dbReference type="CDD" id="cd00063">
    <property type="entry name" value="FN3"/>
    <property type="match status" value="7"/>
</dbReference>
<feature type="compositionally biased region" description="Gly residues" evidence="4">
    <location>
        <begin position="214"/>
        <end position="232"/>
    </location>
</feature>
<gene>
    <name evidence="8" type="ORF">B4915_06055</name>
</gene>